<dbReference type="GeneID" id="87839992"/>
<organism evidence="3 4">
    <name type="scientific">Chaetomium fimeti</name>
    <dbReference type="NCBI Taxonomy" id="1854472"/>
    <lineage>
        <taxon>Eukaryota</taxon>
        <taxon>Fungi</taxon>
        <taxon>Dikarya</taxon>
        <taxon>Ascomycota</taxon>
        <taxon>Pezizomycotina</taxon>
        <taxon>Sordariomycetes</taxon>
        <taxon>Sordariomycetidae</taxon>
        <taxon>Sordariales</taxon>
        <taxon>Chaetomiaceae</taxon>
        <taxon>Chaetomium</taxon>
    </lineage>
</organism>
<dbReference type="AlphaFoldDB" id="A0AAE0HMK2"/>
<feature type="signal peptide" evidence="2">
    <location>
        <begin position="1"/>
        <end position="20"/>
    </location>
</feature>
<comment type="caution">
    <text evidence="3">The sequence shown here is derived from an EMBL/GenBank/DDBJ whole genome shotgun (WGS) entry which is preliminary data.</text>
</comment>
<dbReference type="Proteomes" id="UP001278766">
    <property type="component" value="Unassembled WGS sequence"/>
</dbReference>
<feature type="chain" id="PRO_5042178553" description="Secreted protein" evidence="2">
    <location>
        <begin position="21"/>
        <end position="74"/>
    </location>
</feature>
<evidence type="ECO:0000313" key="4">
    <source>
        <dbReference type="Proteomes" id="UP001278766"/>
    </source>
</evidence>
<name>A0AAE0HMK2_9PEZI</name>
<reference evidence="3" key="1">
    <citation type="journal article" date="2023" name="Mol. Phylogenet. Evol.">
        <title>Genome-scale phylogeny and comparative genomics of the fungal order Sordariales.</title>
        <authorList>
            <person name="Hensen N."/>
            <person name="Bonometti L."/>
            <person name="Westerberg I."/>
            <person name="Brannstrom I.O."/>
            <person name="Guillou S."/>
            <person name="Cros-Aarteil S."/>
            <person name="Calhoun S."/>
            <person name="Haridas S."/>
            <person name="Kuo A."/>
            <person name="Mondo S."/>
            <person name="Pangilinan J."/>
            <person name="Riley R."/>
            <person name="LaButti K."/>
            <person name="Andreopoulos B."/>
            <person name="Lipzen A."/>
            <person name="Chen C."/>
            <person name="Yan M."/>
            <person name="Daum C."/>
            <person name="Ng V."/>
            <person name="Clum A."/>
            <person name="Steindorff A."/>
            <person name="Ohm R.A."/>
            <person name="Martin F."/>
            <person name="Silar P."/>
            <person name="Natvig D.O."/>
            <person name="Lalanne C."/>
            <person name="Gautier V."/>
            <person name="Ament-Velasquez S.L."/>
            <person name="Kruys A."/>
            <person name="Hutchinson M.I."/>
            <person name="Powell A.J."/>
            <person name="Barry K."/>
            <person name="Miller A.N."/>
            <person name="Grigoriev I.V."/>
            <person name="Debuchy R."/>
            <person name="Gladieux P."/>
            <person name="Hiltunen Thoren M."/>
            <person name="Johannesson H."/>
        </authorList>
    </citation>
    <scope>NUCLEOTIDE SEQUENCE</scope>
    <source>
        <strain evidence="3">CBS 168.71</strain>
    </source>
</reference>
<sequence>MGKLRGQVGCILHYIAAAAAVQLSVQGEFRYVPSTLWPKRPIHQKPTQDGPAPKSRSRTHHSLTSCVHTIRLDK</sequence>
<keyword evidence="4" id="KW-1185">Reference proteome</keyword>
<dbReference type="EMBL" id="JAUEPN010000002">
    <property type="protein sequence ID" value="KAK3298401.1"/>
    <property type="molecule type" value="Genomic_DNA"/>
</dbReference>
<evidence type="ECO:0008006" key="5">
    <source>
        <dbReference type="Google" id="ProtNLM"/>
    </source>
</evidence>
<gene>
    <name evidence="3" type="ORF">B0H64DRAFT_385024</name>
</gene>
<evidence type="ECO:0000256" key="1">
    <source>
        <dbReference type="SAM" id="MobiDB-lite"/>
    </source>
</evidence>
<evidence type="ECO:0000313" key="3">
    <source>
        <dbReference type="EMBL" id="KAK3298401.1"/>
    </source>
</evidence>
<accession>A0AAE0HMK2</accession>
<proteinExistence type="predicted"/>
<dbReference type="RefSeq" id="XP_062661915.1">
    <property type="nucleotide sequence ID" value="XM_062803044.1"/>
</dbReference>
<evidence type="ECO:0000256" key="2">
    <source>
        <dbReference type="SAM" id="SignalP"/>
    </source>
</evidence>
<feature type="region of interest" description="Disordered" evidence="1">
    <location>
        <begin position="39"/>
        <end position="64"/>
    </location>
</feature>
<protein>
    <recommendedName>
        <fullName evidence="5">Secreted protein</fullName>
    </recommendedName>
</protein>
<keyword evidence="2" id="KW-0732">Signal</keyword>
<reference evidence="3" key="2">
    <citation type="submission" date="2023-06" db="EMBL/GenBank/DDBJ databases">
        <authorList>
            <consortium name="Lawrence Berkeley National Laboratory"/>
            <person name="Haridas S."/>
            <person name="Hensen N."/>
            <person name="Bonometti L."/>
            <person name="Westerberg I."/>
            <person name="Brannstrom I.O."/>
            <person name="Guillou S."/>
            <person name="Cros-Aarteil S."/>
            <person name="Calhoun S."/>
            <person name="Kuo A."/>
            <person name="Mondo S."/>
            <person name="Pangilinan J."/>
            <person name="Riley R."/>
            <person name="Labutti K."/>
            <person name="Andreopoulos B."/>
            <person name="Lipzen A."/>
            <person name="Chen C."/>
            <person name="Yanf M."/>
            <person name="Daum C."/>
            <person name="Ng V."/>
            <person name="Clum A."/>
            <person name="Steindorff A."/>
            <person name="Ohm R."/>
            <person name="Martin F."/>
            <person name="Silar P."/>
            <person name="Natvig D."/>
            <person name="Lalanne C."/>
            <person name="Gautier V."/>
            <person name="Ament-Velasquez S.L."/>
            <person name="Kruys A."/>
            <person name="Hutchinson M.I."/>
            <person name="Powell A.J."/>
            <person name="Barry K."/>
            <person name="Miller A.N."/>
            <person name="Grigoriev I.V."/>
            <person name="Debuchy R."/>
            <person name="Gladieux P."/>
            <person name="Thoren M.H."/>
            <person name="Johannesson H."/>
        </authorList>
    </citation>
    <scope>NUCLEOTIDE SEQUENCE</scope>
    <source>
        <strain evidence="3">CBS 168.71</strain>
    </source>
</reference>